<protein>
    <recommendedName>
        <fullName evidence="4">Small multidrug export protein</fullName>
    </recommendedName>
</protein>
<accession>A0A810Q738</accession>
<evidence type="ECO:0000313" key="3">
    <source>
        <dbReference type="Proteomes" id="UP000681035"/>
    </source>
</evidence>
<gene>
    <name evidence="2" type="ORF">MM50RIKEN_12390</name>
</gene>
<feature type="transmembrane region" description="Helical" evidence="1">
    <location>
        <begin position="132"/>
        <end position="157"/>
    </location>
</feature>
<evidence type="ECO:0008006" key="4">
    <source>
        <dbReference type="Google" id="ProtNLM"/>
    </source>
</evidence>
<organism evidence="2 3">
    <name type="scientific">Vescimonas coprocola</name>
    <dbReference type="NCBI Taxonomy" id="2714355"/>
    <lineage>
        <taxon>Bacteria</taxon>
        <taxon>Bacillati</taxon>
        <taxon>Bacillota</taxon>
        <taxon>Clostridia</taxon>
        <taxon>Eubacteriales</taxon>
        <taxon>Oscillospiraceae</taxon>
        <taxon>Vescimonas</taxon>
    </lineage>
</organism>
<proteinExistence type="predicted"/>
<dbReference type="PANTHER" id="PTHR36007:SF2">
    <property type="entry name" value="TRANSPORT PROTEIN-RELATED"/>
    <property type="match status" value="1"/>
</dbReference>
<reference evidence="2" key="1">
    <citation type="submission" date="2020-09" db="EMBL/GenBank/DDBJ databases">
        <title>New species isolated from human feces.</title>
        <authorList>
            <person name="Kitahara M."/>
            <person name="Shigeno Y."/>
            <person name="Shime M."/>
            <person name="Matsumoto Y."/>
            <person name="Nakamura S."/>
            <person name="Motooka D."/>
            <person name="Fukuoka S."/>
            <person name="Nishikawa H."/>
            <person name="Benno Y."/>
        </authorList>
    </citation>
    <scope>NUCLEOTIDE SEQUENCE</scope>
    <source>
        <strain evidence="2">MM50</strain>
    </source>
</reference>
<dbReference type="RefSeq" id="WP_021859192.1">
    <property type="nucleotide sequence ID" value="NZ_AP023418.1"/>
</dbReference>
<evidence type="ECO:0000256" key="1">
    <source>
        <dbReference type="SAM" id="Phobius"/>
    </source>
</evidence>
<keyword evidence="1" id="KW-0472">Membrane</keyword>
<name>A0A810Q738_9FIRM</name>
<dbReference type="Proteomes" id="UP000681035">
    <property type="component" value="Chromosome"/>
</dbReference>
<dbReference type="Pfam" id="PF06695">
    <property type="entry name" value="Sm_multidrug_ex"/>
    <property type="match status" value="1"/>
</dbReference>
<dbReference type="EMBL" id="AP023418">
    <property type="protein sequence ID" value="BCK81476.1"/>
    <property type="molecule type" value="Genomic_DNA"/>
</dbReference>
<dbReference type="InterPro" id="IPR009577">
    <property type="entry name" value="Sm_multidrug_ex"/>
</dbReference>
<evidence type="ECO:0000313" key="2">
    <source>
        <dbReference type="EMBL" id="BCK81476.1"/>
    </source>
</evidence>
<dbReference type="KEGG" id="vcop:MM50RIKEN_12390"/>
<keyword evidence="1" id="KW-1133">Transmembrane helix</keyword>
<dbReference type="PANTHER" id="PTHR36007">
    <property type="entry name" value="TRANSPORT PROTEIN-RELATED"/>
    <property type="match status" value="1"/>
</dbReference>
<feature type="transmembrane region" description="Helical" evidence="1">
    <location>
        <begin position="30"/>
        <end position="54"/>
    </location>
</feature>
<feature type="transmembrane region" description="Helical" evidence="1">
    <location>
        <begin position="93"/>
        <end position="112"/>
    </location>
</feature>
<keyword evidence="3" id="KW-1185">Reference proteome</keyword>
<dbReference type="AlphaFoldDB" id="A0A810Q738"/>
<keyword evidence="1" id="KW-0812">Transmembrane</keyword>
<sequence>MKHGLIVFLVSMVPLIELRGAIPYGVAYGMPLWLTYLIAIVGNMLPVPFIYLFARKILLWGKDKPVIGRFFTFCLEKGERGGQKLQAKAGRGLFWALLLFVGIPLPGTGAWTGTLAASLLDMGFKKSVLACMGGVLLAGCIMGILSVLGVSAFGAVVQ</sequence>